<dbReference type="InterPro" id="IPR036663">
    <property type="entry name" value="Fumarylacetoacetase_C_sf"/>
</dbReference>
<keyword evidence="4" id="KW-0413">Isomerase</keyword>
<keyword evidence="2" id="KW-0479">Metal-binding</keyword>
<reference evidence="5" key="1">
    <citation type="submission" date="2017-02" db="EMBL/GenBank/DDBJ databases">
        <authorList>
            <person name="Varghese N."/>
            <person name="Submissions S."/>
        </authorList>
    </citation>
    <scope>NUCLEOTIDE SEQUENCE [LARGE SCALE GENOMIC DNA]</scope>
    <source>
        <strain evidence="5">ATCC BAA-34</strain>
    </source>
</reference>
<name>A0A1T4K740_9BACT</name>
<protein>
    <submittedName>
        <fullName evidence="4">5-carboxymethyl-2-hydroxymuconate isomerase</fullName>
    </submittedName>
</protein>
<dbReference type="EMBL" id="FUWR01000001">
    <property type="protein sequence ID" value="SJZ38143.1"/>
    <property type="molecule type" value="Genomic_DNA"/>
</dbReference>
<gene>
    <name evidence="4" type="ORF">SAMN02745119_00359</name>
</gene>
<feature type="domain" description="Fumarylacetoacetase-like C-terminal" evidence="3">
    <location>
        <begin position="17"/>
        <end position="217"/>
    </location>
</feature>
<dbReference type="GO" id="GO:0046872">
    <property type="term" value="F:metal ion binding"/>
    <property type="evidence" value="ECO:0007669"/>
    <property type="project" value="UniProtKB-KW"/>
</dbReference>
<dbReference type="Pfam" id="PF01557">
    <property type="entry name" value="FAA_hydrolase"/>
    <property type="match status" value="1"/>
</dbReference>
<dbReference type="NCBIfam" id="NF007967">
    <property type="entry name" value="PRK10691.1"/>
    <property type="match status" value="1"/>
</dbReference>
<dbReference type="FunFam" id="3.90.850.10:FF:000003">
    <property type="entry name" value="Fumarylacetoacetate hydrolase domain-containing 1"/>
    <property type="match status" value="1"/>
</dbReference>
<dbReference type="GO" id="GO:0016853">
    <property type="term" value="F:isomerase activity"/>
    <property type="evidence" value="ECO:0007669"/>
    <property type="project" value="UniProtKB-KW"/>
</dbReference>
<keyword evidence="5" id="KW-1185">Reference proteome</keyword>
<dbReference type="PANTHER" id="PTHR11820">
    <property type="entry name" value="ACYLPYRUVASE"/>
    <property type="match status" value="1"/>
</dbReference>
<accession>A0A1T4K740</accession>
<dbReference type="GO" id="GO:0019752">
    <property type="term" value="P:carboxylic acid metabolic process"/>
    <property type="evidence" value="ECO:0007669"/>
    <property type="project" value="UniProtKB-ARBA"/>
</dbReference>
<dbReference type="STRING" id="115783.SAMN02745119_00359"/>
<comment type="similarity">
    <text evidence="1">Belongs to the FAH family.</text>
</comment>
<dbReference type="OrthoDB" id="5197601at2"/>
<dbReference type="GO" id="GO:0018773">
    <property type="term" value="F:acetylpyruvate hydrolase activity"/>
    <property type="evidence" value="ECO:0007669"/>
    <property type="project" value="TreeGrafter"/>
</dbReference>
<proteinExistence type="inferred from homology"/>
<sequence length="218" mass="22877">MKTVSIPAIDNEYIVGKILCIGRNYVDHIKELGNEAPSAPIIFMKPSTAIIGNGEAVVIPAYSSDCHYEAELAVLIGSEGKDIAEADALAHVAGYGVAIDMTLRDVQDNLKKKGLPWEIAKGFDTSCPLSDFVPADKVADPQNLTICLALNGEQRQNGSTGLMINSVARIISYLSGIFTLEEGDVILTGTPAGVGRVQAGDRMEASIAGVGSVCVTVA</sequence>
<dbReference type="Proteomes" id="UP000190102">
    <property type="component" value="Unassembled WGS sequence"/>
</dbReference>
<dbReference type="RefSeq" id="WP_078788653.1">
    <property type="nucleotide sequence ID" value="NZ_FUWR01000001.1"/>
</dbReference>
<dbReference type="Gene3D" id="3.90.850.10">
    <property type="entry name" value="Fumarylacetoacetase-like, C-terminal domain"/>
    <property type="match status" value="1"/>
</dbReference>
<evidence type="ECO:0000313" key="4">
    <source>
        <dbReference type="EMBL" id="SJZ38143.1"/>
    </source>
</evidence>
<dbReference type="SUPFAM" id="SSF56529">
    <property type="entry name" value="FAH"/>
    <property type="match status" value="1"/>
</dbReference>
<evidence type="ECO:0000256" key="2">
    <source>
        <dbReference type="ARBA" id="ARBA00022723"/>
    </source>
</evidence>
<dbReference type="PANTHER" id="PTHR11820:SF7">
    <property type="entry name" value="ACYLPYRUVASE FAHD1, MITOCHONDRIAL"/>
    <property type="match status" value="1"/>
</dbReference>
<evidence type="ECO:0000256" key="1">
    <source>
        <dbReference type="ARBA" id="ARBA00010211"/>
    </source>
</evidence>
<evidence type="ECO:0000259" key="3">
    <source>
        <dbReference type="Pfam" id="PF01557"/>
    </source>
</evidence>
<organism evidence="4 5">
    <name type="scientific">Trichlorobacter thiogenes</name>
    <dbReference type="NCBI Taxonomy" id="115783"/>
    <lineage>
        <taxon>Bacteria</taxon>
        <taxon>Pseudomonadati</taxon>
        <taxon>Thermodesulfobacteriota</taxon>
        <taxon>Desulfuromonadia</taxon>
        <taxon>Geobacterales</taxon>
        <taxon>Geobacteraceae</taxon>
        <taxon>Trichlorobacter</taxon>
    </lineage>
</organism>
<dbReference type="AlphaFoldDB" id="A0A1T4K740"/>
<dbReference type="InterPro" id="IPR011234">
    <property type="entry name" value="Fumarylacetoacetase-like_C"/>
</dbReference>
<evidence type="ECO:0000313" key="5">
    <source>
        <dbReference type="Proteomes" id="UP000190102"/>
    </source>
</evidence>